<dbReference type="HOGENOM" id="CLU_1376067_0_0_9"/>
<dbReference type="OrthoDB" id="1708259at2"/>
<dbReference type="AlphaFoldDB" id="K0B350"/>
<dbReference type="STRING" id="1128398.Curi_c29080"/>
<accession>K0B350</accession>
<feature type="region of interest" description="Disordered" evidence="1">
    <location>
        <begin position="94"/>
        <end position="115"/>
    </location>
</feature>
<dbReference type="EMBL" id="CP003326">
    <property type="protein sequence ID" value="AFS79874.1"/>
    <property type="molecule type" value="Genomic_DNA"/>
</dbReference>
<gene>
    <name evidence="2" type="ordered locus">Curi_c29080</name>
</gene>
<proteinExistence type="predicted"/>
<name>K0B350_GOTA9</name>
<dbReference type="RefSeq" id="WP_014969008.1">
    <property type="nucleotide sequence ID" value="NC_018664.1"/>
</dbReference>
<evidence type="ECO:0000313" key="3">
    <source>
        <dbReference type="Proteomes" id="UP000006094"/>
    </source>
</evidence>
<protein>
    <submittedName>
        <fullName evidence="2">Uncharacterized protein</fullName>
    </submittedName>
</protein>
<organism evidence="2 3">
    <name type="scientific">Gottschalkia acidurici (strain ATCC 7906 / DSM 604 / BCRC 14475 / CIP 104303 / KCTC 5404 / NCIMB 10678 / 9a)</name>
    <name type="common">Clostridium acidurici</name>
    <dbReference type="NCBI Taxonomy" id="1128398"/>
    <lineage>
        <taxon>Bacteria</taxon>
        <taxon>Bacillati</taxon>
        <taxon>Bacillota</taxon>
        <taxon>Tissierellia</taxon>
        <taxon>Tissierellales</taxon>
        <taxon>Gottschalkiaceae</taxon>
        <taxon>Gottschalkia</taxon>
    </lineage>
</organism>
<evidence type="ECO:0000313" key="2">
    <source>
        <dbReference type="EMBL" id="AFS79874.1"/>
    </source>
</evidence>
<dbReference type="Proteomes" id="UP000006094">
    <property type="component" value="Chromosome"/>
</dbReference>
<dbReference type="KEGG" id="cad:Curi_c29080"/>
<evidence type="ECO:0000256" key="1">
    <source>
        <dbReference type="SAM" id="MobiDB-lite"/>
    </source>
</evidence>
<keyword evidence="3" id="KW-1185">Reference proteome</keyword>
<sequence length="198" mass="21083">MANPLARVVMNNIAQKSGKVASRPNNAVSLGTTNLGKDEERLLSSLLNSKGNVTKSGVGSYDKNSYGRTTKVSNRAGAMQTLDSLASKKGVVKESSSNNSYQGNTNYNNNTNNTTLSTLNTLSNISVGKSSVERDSRNIMQKVSLGDLASGGSKSEKKEVKTSYNQQQSSITSLGDLAGKVKKLVAMIKKKKNLTIVM</sequence>
<reference evidence="2 3" key="1">
    <citation type="journal article" date="2012" name="PLoS ONE">
        <title>The purine-utilizing bacterium Clostridium acidurici 9a: a genome-guided metabolic reconsideration.</title>
        <authorList>
            <person name="Hartwich K."/>
            <person name="Poehlein A."/>
            <person name="Daniel R."/>
        </authorList>
    </citation>
    <scope>NUCLEOTIDE SEQUENCE [LARGE SCALE GENOMIC DNA]</scope>
    <source>
        <strain evidence="3">ATCC 7906 / DSM 604 / BCRC 14475 / CIP 104303 / KCTC 5404 / NCIMB 10678 / 9a</strain>
    </source>
</reference>
<feature type="region of interest" description="Disordered" evidence="1">
    <location>
        <begin position="130"/>
        <end position="167"/>
    </location>
</feature>
<feature type="compositionally biased region" description="Low complexity" evidence="1">
    <location>
        <begin position="95"/>
        <end position="115"/>
    </location>
</feature>